<keyword evidence="5 6" id="KW-0472">Membrane</keyword>
<keyword evidence="3 6" id="KW-0812">Transmembrane</keyword>
<dbReference type="Pfam" id="PF01040">
    <property type="entry name" value="UbiA"/>
    <property type="match status" value="1"/>
</dbReference>
<organism evidence="7 8">
    <name type="scientific">Phyllobacterium myrsinacearum</name>
    <dbReference type="NCBI Taxonomy" id="28101"/>
    <lineage>
        <taxon>Bacteria</taxon>
        <taxon>Pseudomonadati</taxon>
        <taxon>Pseudomonadota</taxon>
        <taxon>Alphaproteobacteria</taxon>
        <taxon>Hyphomicrobiales</taxon>
        <taxon>Phyllobacteriaceae</taxon>
        <taxon>Phyllobacterium</taxon>
    </lineage>
</organism>
<dbReference type="PANTHER" id="PTHR11048:SF5">
    <property type="entry name" value="DECAPRENYL-PHOSPHATE PHOSPHORIBOSYLTRANSFERASE"/>
    <property type="match status" value="1"/>
</dbReference>
<evidence type="ECO:0000256" key="5">
    <source>
        <dbReference type="ARBA" id="ARBA00023136"/>
    </source>
</evidence>
<dbReference type="Proteomes" id="UP000238563">
    <property type="component" value="Unassembled WGS sequence"/>
</dbReference>
<evidence type="ECO:0000256" key="2">
    <source>
        <dbReference type="ARBA" id="ARBA00022475"/>
    </source>
</evidence>
<dbReference type="SUPFAM" id="SSF56784">
    <property type="entry name" value="HAD-like"/>
    <property type="match status" value="1"/>
</dbReference>
<evidence type="ECO:0000313" key="7">
    <source>
        <dbReference type="EMBL" id="PRD52421.1"/>
    </source>
</evidence>
<feature type="transmembrane region" description="Helical" evidence="6">
    <location>
        <begin position="470"/>
        <end position="491"/>
    </location>
</feature>
<reference evidence="7 8" key="1">
    <citation type="submission" date="2018-02" db="EMBL/GenBank/DDBJ databases">
        <title>The draft genome of Phyllobacterium myrsinacearum DSM5892.</title>
        <authorList>
            <person name="Li L."/>
            <person name="Liu L."/>
            <person name="Zhang X."/>
            <person name="Wang T."/>
        </authorList>
    </citation>
    <scope>NUCLEOTIDE SEQUENCE [LARGE SCALE GENOMIC DNA]</scope>
    <source>
        <strain evidence="7 8">DSM 5892</strain>
    </source>
</reference>
<gene>
    <name evidence="7" type="ORF">C5750_16170</name>
</gene>
<dbReference type="OrthoDB" id="9803632at2"/>
<evidence type="ECO:0000313" key="8">
    <source>
        <dbReference type="Proteomes" id="UP000238563"/>
    </source>
</evidence>
<dbReference type="PANTHER" id="PTHR11048">
    <property type="entry name" value="PRENYLTRANSFERASES"/>
    <property type="match status" value="1"/>
</dbReference>
<proteinExistence type="predicted"/>
<dbReference type="GO" id="GO:0016765">
    <property type="term" value="F:transferase activity, transferring alkyl or aryl (other than methyl) groups"/>
    <property type="evidence" value="ECO:0007669"/>
    <property type="project" value="InterPro"/>
</dbReference>
<dbReference type="RefSeq" id="WP_105734931.1">
    <property type="nucleotide sequence ID" value="NZ_PVBT01000004.1"/>
</dbReference>
<dbReference type="InterPro" id="IPR023214">
    <property type="entry name" value="HAD_sf"/>
</dbReference>
<feature type="transmembrane region" description="Helical" evidence="6">
    <location>
        <begin position="307"/>
        <end position="325"/>
    </location>
</feature>
<dbReference type="NCBIfam" id="NF006088">
    <property type="entry name" value="PRK08238.1"/>
    <property type="match status" value="1"/>
</dbReference>
<dbReference type="GO" id="GO:0009247">
    <property type="term" value="P:glycolipid biosynthetic process"/>
    <property type="evidence" value="ECO:0007669"/>
    <property type="project" value="TreeGrafter"/>
</dbReference>
<keyword evidence="8" id="KW-1185">Reference proteome</keyword>
<evidence type="ECO:0000256" key="1">
    <source>
        <dbReference type="ARBA" id="ARBA00004141"/>
    </source>
</evidence>
<accession>A0A2S9JHE3</accession>
<keyword evidence="7" id="KW-0808">Transferase</keyword>
<feature type="transmembrane region" description="Helical" evidence="6">
    <location>
        <begin position="332"/>
        <end position="353"/>
    </location>
</feature>
<dbReference type="InterPro" id="IPR044878">
    <property type="entry name" value="UbiA_sf"/>
</dbReference>
<feature type="transmembrane region" description="Helical" evidence="6">
    <location>
        <begin position="242"/>
        <end position="261"/>
    </location>
</feature>
<comment type="subcellular location">
    <subcellularLocation>
        <location evidence="1">Membrane</location>
        <topology evidence="1">Multi-pass membrane protein</topology>
    </subcellularLocation>
</comment>
<dbReference type="EMBL" id="PVBT01000004">
    <property type="protein sequence ID" value="PRD52421.1"/>
    <property type="molecule type" value="Genomic_DNA"/>
</dbReference>
<dbReference type="Gene3D" id="3.40.50.1000">
    <property type="entry name" value="HAD superfamily/HAD-like"/>
    <property type="match status" value="1"/>
</dbReference>
<dbReference type="GO" id="GO:0005886">
    <property type="term" value="C:plasma membrane"/>
    <property type="evidence" value="ECO:0007669"/>
    <property type="project" value="TreeGrafter"/>
</dbReference>
<dbReference type="CDD" id="cd13963">
    <property type="entry name" value="PT_UbiA_2"/>
    <property type="match status" value="1"/>
</dbReference>
<sequence length="492" mass="53090">MELAYRELNGEVTPENAGVQLKRYPIVVDLDKTLILTDTLHEQVVAALFTQPATLLHAAPSMLRGRAALKAALASKVDLASTVLPLREDLVKWLREQAAAGREIHLCSAANQAVVDNISRRIGIFSSAIGSDTANLKGRVKAEHLARTFPDGFVYVGDSRADLAVWKLAAGIVLAGVSTGVAKAARELGKPIEAEFSNHPLTLKDSLKALRVHHWSKNALIFVPLILAHAWGDMAVLRDTVLGLFCLLVVTSSTYLLNDLADLSADRQHWSKRNRALASGRLPIAAGLAMAGIGLVAAFVGSLLLTPYFTLALASYLVLTLAYSFGLKRVPILDTLIIGILFTTRLIMGITLLRLPASAWLLTFSVFFFFSLAVAKRHTEIIRAASTGSHSLASRGYMLEDAPLTLAFGIASAVASLLVMVLFIVEEMLPGSVYSHPNLLGGIPVFLAIWVGRIWLLAHRGRMNDDPVSFALRDKPSVLLGFLVAVLFVAAL</sequence>
<dbReference type="InterPro" id="IPR039653">
    <property type="entry name" value="Prenyltransferase"/>
</dbReference>
<keyword evidence="2" id="KW-1003">Cell membrane</keyword>
<feature type="transmembrane region" description="Helical" evidence="6">
    <location>
        <begin position="437"/>
        <end position="458"/>
    </location>
</feature>
<dbReference type="InterPro" id="IPR000537">
    <property type="entry name" value="UbiA_prenyltransferase"/>
</dbReference>
<feature type="transmembrane region" description="Helical" evidence="6">
    <location>
        <begin position="282"/>
        <end position="301"/>
    </location>
</feature>
<name>A0A2S9JHE3_9HYPH</name>
<evidence type="ECO:0000256" key="3">
    <source>
        <dbReference type="ARBA" id="ARBA00022692"/>
    </source>
</evidence>
<keyword evidence="4 6" id="KW-1133">Transmembrane helix</keyword>
<dbReference type="InterPro" id="IPR036412">
    <property type="entry name" value="HAD-like_sf"/>
</dbReference>
<feature type="transmembrane region" description="Helical" evidence="6">
    <location>
        <begin position="404"/>
        <end position="425"/>
    </location>
</feature>
<dbReference type="AlphaFoldDB" id="A0A2S9JHE3"/>
<protein>
    <submittedName>
        <fullName evidence="7">UbiA family prenyltransferase</fullName>
    </submittedName>
</protein>
<evidence type="ECO:0000256" key="6">
    <source>
        <dbReference type="SAM" id="Phobius"/>
    </source>
</evidence>
<comment type="caution">
    <text evidence="7">The sequence shown here is derived from an EMBL/GenBank/DDBJ whole genome shotgun (WGS) entry which is preliminary data.</text>
</comment>
<dbReference type="Gene3D" id="1.10.357.140">
    <property type="entry name" value="UbiA prenyltransferase"/>
    <property type="match status" value="1"/>
</dbReference>
<feature type="transmembrane region" description="Helical" evidence="6">
    <location>
        <begin position="359"/>
        <end position="375"/>
    </location>
</feature>
<evidence type="ECO:0000256" key="4">
    <source>
        <dbReference type="ARBA" id="ARBA00022989"/>
    </source>
</evidence>